<dbReference type="Proteomes" id="UP000694864">
    <property type="component" value="Chromosome 18"/>
</dbReference>
<feature type="compositionally biased region" description="Polar residues" evidence="2">
    <location>
        <begin position="216"/>
        <end position="226"/>
    </location>
</feature>
<reference evidence="4" key="2">
    <citation type="submission" date="2025-08" db="UniProtKB">
        <authorList>
            <consortium name="RefSeq"/>
        </authorList>
    </citation>
    <scope>IDENTIFICATION</scope>
    <source>
        <tissue evidence="4">Leaf</tissue>
    </source>
</reference>
<feature type="coiled-coil region" evidence="1">
    <location>
        <begin position="379"/>
        <end position="413"/>
    </location>
</feature>
<dbReference type="GeneID" id="104761678"/>
<feature type="region of interest" description="Disordered" evidence="2">
    <location>
        <begin position="255"/>
        <end position="275"/>
    </location>
</feature>
<protein>
    <submittedName>
        <fullName evidence="4">WPP domain-interacting protein 2-like</fullName>
    </submittedName>
</protein>
<organism evidence="3 4">
    <name type="scientific">Camelina sativa</name>
    <name type="common">False flax</name>
    <name type="synonym">Myagrum sativum</name>
    <dbReference type="NCBI Taxonomy" id="90675"/>
    <lineage>
        <taxon>Eukaryota</taxon>
        <taxon>Viridiplantae</taxon>
        <taxon>Streptophyta</taxon>
        <taxon>Embryophyta</taxon>
        <taxon>Tracheophyta</taxon>
        <taxon>Spermatophyta</taxon>
        <taxon>Magnoliopsida</taxon>
        <taxon>eudicotyledons</taxon>
        <taxon>Gunneridae</taxon>
        <taxon>Pentapetalae</taxon>
        <taxon>rosids</taxon>
        <taxon>malvids</taxon>
        <taxon>Brassicales</taxon>
        <taxon>Brassicaceae</taxon>
        <taxon>Camelineae</taxon>
        <taxon>Camelina</taxon>
    </lineage>
</organism>
<evidence type="ECO:0000256" key="1">
    <source>
        <dbReference type="SAM" id="Coils"/>
    </source>
</evidence>
<keyword evidence="1" id="KW-0175">Coiled coil</keyword>
<dbReference type="InterPro" id="IPR044696">
    <property type="entry name" value="WIP1/2/3"/>
</dbReference>
<feature type="compositionally biased region" description="Basic and acidic residues" evidence="2">
    <location>
        <begin position="196"/>
        <end position="215"/>
    </location>
</feature>
<proteinExistence type="predicted"/>
<reference evidence="3" key="1">
    <citation type="journal article" date="2014" name="Nat. Commun.">
        <title>The emerging biofuel crop Camelina sativa retains a highly undifferentiated hexaploid genome structure.</title>
        <authorList>
            <person name="Kagale S."/>
            <person name="Koh C."/>
            <person name="Nixon J."/>
            <person name="Bollina V."/>
            <person name="Clarke W.E."/>
            <person name="Tuteja R."/>
            <person name="Spillane C."/>
            <person name="Robinson S.J."/>
            <person name="Links M.G."/>
            <person name="Clarke C."/>
            <person name="Higgins E.E."/>
            <person name="Huebert T."/>
            <person name="Sharpe A.G."/>
            <person name="Parkin I.A."/>
        </authorList>
    </citation>
    <scope>NUCLEOTIDE SEQUENCE [LARGE SCALE GENOMIC DNA]</scope>
    <source>
        <strain evidence="3">cv. DH55</strain>
    </source>
</reference>
<evidence type="ECO:0000313" key="3">
    <source>
        <dbReference type="Proteomes" id="UP000694864"/>
    </source>
</evidence>
<dbReference type="RefSeq" id="XP_010483091.1">
    <property type="nucleotide sequence ID" value="XM_010484789.1"/>
</dbReference>
<keyword evidence="3" id="KW-1185">Reference proteome</keyword>
<evidence type="ECO:0000256" key="2">
    <source>
        <dbReference type="SAM" id="MobiDB-lite"/>
    </source>
</evidence>
<dbReference type="PANTHER" id="PTHR34562">
    <property type="entry name" value="WPP DOMAIN-INTERACTING PROTEIN 2"/>
    <property type="match status" value="1"/>
</dbReference>
<accession>A0ABM0XAJ5</accession>
<feature type="region of interest" description="Disordered" evidence="2">
    <location>
        <begin position="182"/>
        <end position="226"/>
    </location>
</feature>
<sequence length="548" mass="60545">MDLESERSVLESVEDNNGLIGEVETIGDDKLVSSCTTDLDEKLISRVETSPLVLKGFGLRKWKRRVRSDLVKDTSVSFENSKALKRVLSGALDPNAKHMHFPEPDDGQDSLGSVGSVDSVVGFDIAGSSHGSGLAFAAGFDSDNSEDRSSKSSTAASCPKVRYERTMGHSWEKQRAKYLGGKSVVSSGDSGQQRKSSVEKGKKLRGERIKNEKANPHSSLESADSRSSNFVFMQGASFSLSSSEHGGRIIMDYNEDSSDHDTHISKGKNNVGVEEEETEGYSQGDFVDESHIKNNGSPDNLDPLKEAFNSFQALQEALQKELLKFKELGKESVSSLHDGGESSSCIHVGHERASEASSSHRFGSENMGELGSTSLDSEILNLVNNVEHLEIKLEEAKCILEGKETQIRDLESTISVSESLNGGTEIVIEEIFQQKMKAEIEYIIFSRSVANLNREIKLIEEEKTMAQKTYGQKMLSKLEKVETKAENLKNQAQDLQNHCVELTEIQEVKCWKKRAFKTTSCLFLQLGLLFTLFTFQLKPESETFVVPT</sequence>
<dbReference type="PANTHER" id="PTHR34562:SF15">
    <property type="entry name" value="WPP DOMAIN-INTERACTING PROTEIN 2"/>
    <property type="match status" value="1"/>
</dbReference>
<feature type="coiled-coil region" evidence="1">
    <location>
        <begin position="449"/>
        <end position="505"/>
    </location>
</feature>
<name>A0ABM0XAJ5_CAMSA</name>
<gene>
    <name evidence="4" type="primary">LOC104761678</name>
</gene>
<evidence type="ECO:0000313" key="4">
    <source>
        <dbReference type="RefSeq" id="XP_010483091.1"/>
    </source>
</evidence>
<feature type="compositionally biased region" description="Low complexity" evidence="2">
    <location>
        <begin position="182"/>
        <end position="191"/>
    </location>
</feature>